<dbReference type="AlphaFoldDB" id="A0A084UA51"/>
<keyword evidence="3" id="KW-1185">Reference proteome</keyword>
<sequence>MRFTRLVASLTLSLLSFPAIADPMAASQRARSGDFDRRGDLFCAQNAGDALATCKAAVAHVQNSAAIVVTFPSGFRRMLTFTDGRFVRGNATMSGVGTDSDWRLDDGTYRIRVDDQRFEIPQSMIRSDMAAPTE</sequence>
<evidence type="ECO:0000313" key="2">
    <source>
        <dbReference type="EMBL" id="KFB09837.1"/>
    </source>
</evidence>
<dbReference type="RefSeq" id="WP_036480077.1">
    <property type="nucleotide sequence ID" value="NZ_JMQM01000001.1"/>
</dbReference>
<evidence type="ECO:0000313" key="3">
    <source>
        <dbReference type="Proteomes" id="UP000053675"/>
    </source>
</evidence>
<dbReference type="PATRIC" id="fig|472175.3.peg.868"/>
<feature type="signal peptide" evidence="1">
    <location>
        <begin position="1"/>
        <end position="21"/>
    </location>
</feature>
<gene>
    <name evidence="2" type="ORF">EL18_00856</name>
</gene>
<dbReference type="OrthoDB" id="964913at2"/>
<dbReference type="EMBL" id="JMQM01000001">
    <property type="protein sequence ID" value="KFB09837.1"/>
    <property type="molecule type" value="Genomic_DNA"/>
</dbReference>
<protein>
    <submittedName>
        <fullName evidence="2">Uncharacterized protein</fullName>
    </submittedName>
</protein>
<dbReference type="Proteomes" id="UP000053675">
    <property type="component" value="Unassembled WGS sequence"/>
</dbReference>
<name>A0A084UA51_9HYPH</name>
<accession>A0A084UA51</accession>
<feature type="chain" id="PRO_5001783300" evidence="1">
    <location>
        <begin position="22"/>
        <end position="134"/>
    </location>
</feature>
<reference evidence="2" key="1">
    <citation type="submission" date="2014-05" db="EMBL/GenBank/DDBJ databases">
        <title>Draft Genome Sequence of Nitratireductor basaltis Strain UMTGB225, A Marine Bacterium Isolated from Green Barrel Tunicate.</title>
        <authorList>
            <person name="Gan H.Y."/>
        </authorList>
    </citation>
    <scope>NUCLEOTIDE SEQUENCE [LARGE SCALE GENOMIC DNA]</scope>
    <source>
        <strain evidence="2">UMTGB225</strain>
    </source>
</reference>
<evidence type="ECO:0000256" key="1">
    <source>
        <dbReference type="SAM" id="SignalP"/>
    </source>
</evidence>
<proteinExistence type="predicted"/>
<organism evidence="2 3">
    <name type="scientific">Nitratireductor basaltis</name>
    <dbReference type="NCBI Taxonomy" id="472175"/>
    <lineage>
        <taxon>Bacteria</taxon>
        <taxon>Pseudomonadati</taxon>
        <taxon>Pseudomonadota</taxon>
        <taxon>Alphaproteobacteria</taxon>
        <taxon>Hyphomicrobiales</taxon>
        <taxon>Phyllobacteriaceae</taxon>
        <taxon>Nitratireductor</taxon>
    </lineage>
</organism>
<comment type="caution">
    <text evidence="2">The sequence shown here is derived from an EMBL/GenBank/DDBJ whole genome shotgun (WGS) entry which is preliminary data.</text>
</comment>
<keyword evidence="1" id="KW-0732">Signal</keyword>